<feature type="region of interest" description="Disordered" evidence="1">
    <location>
        <begin position="187"/>
        <end position="219"/>
    </location>
</feature>
<feature type="compositionally biased region" description="Low complexity" evidence="1">
    <location>
        <begin position="71"/>
        <end position="92"/>
    </location>
</feature>
<gene>
    <name evidence="2" type="ORF">V5O48_011026</name>
</gene>
<feature type="region of interest" description="Disordered" evidence="1">
    <location>
        <begin position="117"/>
        <end position="152"/>
    </location>
</feature>
<protein>
    <recommendedName>
        <fullName evidence="4">Transcription factor Iwr1 domain-containing protein</fullName>
    </recommendedName>
</protein>
<sequence length="277" mass="31206">MFGFQPSPVCLTPVANRTLAPLNSYTHNDIYNYRPQNSSPLVGETSPAGPSSSPIQQAQARRRSQYKSKSRTVSSSHGQQSSPSSIGMSLSSETGSILREKFRSTCLERAKDARKKIVKSKRRMEPMSSSDGFDADTSMAMDDENASEDEDDFDDEVLRRVMLNDNRKLKHRYRLSYYASCGDSFDPDLEDPEEWESELQADPDSSSQSEPIEPLSPEELEAAELEAYAEEWERHAALAEFEDIPADRLFGLNDDELDFDTKGKSTVRSNQDFDMEL</sequence>
<organism evidence="2 3">
    <name type="scientific">Marasmius crinis-equi</name>
    <dbReference type="NCBI Taxonomy" id="585013"/>
    <lineage>
        <taxon>Eukaryota</taxon>
        <taxon>Fungi</taxon>
        <taxon>Dikarya</taxon>
        <taxon>Basidiomycota</taxon>
        <taxon>Agaricomycotina</taxon>
        <taxon>Agaricomycetes</taxon>
        <taxon>Agaricomycetidae</taxon>
        <taxon>Agaricales</taxon>
        <taxon>Marasmiineae</taxon>
        <taxon>Marasmiaceae</taxon>
        <taxon>Marasmius</taxon>
    </lineage>
</organism>
<evidence type="ECO:0000313" key="3">
    <source>
        <dbReference type="Proteomes" id="UP001465976"/>
    </source>
</evidence>
<accession>A0ABR3F739</accession>
<evidence type="ECO:0008006" key="4">
    <source>
        <dbReference type="Google" id="ProtNLM"/>
    </source>
</evidence>
<evidence type="ECO:0000313" key="2">
    <source>
        <dbReference type="EMBL" id="KAL0570942.1"/>
    </source>
</evidence>
<feature type="compositionally biased region" description="Acidic residues" evidence="1">
    <location>
        <begin position="187"/>
        <end position="201"/>
    </location>
</feature>
<feature type="compositionally biased region" description="Acidic residues" evidence="1">
    <location>
        <begin position="141"/>
        <end position="152"/>
    </location>
</feature>
<proteinExistence type="predicted"/>
<comment type="caution">
    <text evidence="2">The sequence shown here is derived from an EMBL/GenBank/DDBJ whole genome shotgun (WGS) entry which is preliminary data.</text>
</comment>
<name>A0ABR3F739_9AGAR</name>
<feature type="compositionally biased region" description="Polar residues" evidence="1">
    <location>
        <begin position="31"/>
        <end position="40"/>
    </location>
</feature>
<feature type="region of interest" description="Disordered" evidence="1">
    <location>
        <begin position="254"/>
        <end position="277"/>
    </location>
</feature>
<feature type="region of interest" description="Disordered" evidence="1">
    <location>
        <begin position="31"/>
        <end position="92"/>
    </location>
</feature>
<reference evidence="2 3" key="1">
    <citation type="submission" date="2024-02" db="EMBL/GenBank/DDBJ databases">
        <title>A draft genome for the cacao thread blight pathogen Marasmius crinis-equi.</title>
        <authorList>
            <person name="Cohen S.P."/>
            <person name="Baruah I.K."/>
            <person name="Amoako-Attah I."/>
            <person name="Bukari Y."/>
            <person name="Meinhardt L.W."/>
            <person name="Bailey B.A."/>
        </authorList>
    </citation>
    <scope>NUCLEOTIDE SEQUENCE [LARGE SCALE GENOMIC DNA]</scope>
    <source>
        <strain evidence="2 3">GH-76</strain>
    </source>
</reference>
<feature type="compositionally biased region" description="Polar residues" evidence="1">
    <location>
        <begin position="264"/>
        <end position="277"/>
    </location>
</feature>
<dbReference type="EMBL" id="JBAHYK010000851">
    <property type="protein sequence ID" value="KAL0570942.1"/>
    <property type="molecule type" value="Genomic_DNA"/>
</dbReference>
<keyword evidence="3" id="KW-1185">Reference proteome</keyword>
<evidence type="ECO:0000256" key="1">
    <source>
        <dbReference type="SAM" id="MobiDB-lite"/>
    </source>
</evidence>
<feature type="compositionally biased region" description="Polar residues" evidence="1">
    <location>
        <begin position="48"/>
        <end position="59"/>
    </location>
</feature>
<feature type="compositionally biased region" description="Basic residues" evidence="1">
    <location>
        <begin position="60"/>
        <end position="70"/>
    </location>
</feature>
<feature type="compositionally biased region" description="Low complexity" evidence="1">
    <location>
        <begin position="205"/>
        <end position="215"/>
    </location>
</feature>
<dbReference type="Proteomes" id="UP001465976">
    <property type="component" value="Unassembled WGS sequence"/>
</dbReference>